<dbReference type="OrthoDB" id="5959487at2759"/>
<dbReference type="PROSITE" id="PS50088">
    <property type="entry name" value="ANK_REPEAT"/>
    <property type="match status" value="4"/>
</dbReference>
<keyword evidence="2 3" id="KW-0040">ANK repeat</keyword>
<feature type="repeat" description="ANK" evidence="3">
    <location>
        <begin position="247"/>
        <end position="279"/>
    </location>
</feature>
<evidence type="ECO:0000256" key="2">
    <source>
        <dbReference type="ARBA" id="ARBA00023043"/>
    </source>
</evidence>
<accession>A0A9X0CDU0</accession>
<feature type="region of interest" description="Disordered" evidence="4">
    <location>
        <begin position="1"/>
        <end position="95"/>
    </location>
</feature>
<feature type="repeat" description="ANK" evidence="3">
    <location>
        <begin position="167"/>
        <end position="199"/>
    </location>
</feature>
<evidence type="ECO:0000313" key="6">
    <source>
        <dbReference type="Proteomes" id="UP001163046"/>
    </source>
</evidence>
<dbReference type="GO" id="GO:0005829">
    <property type="term" value="C:cytosol"/>
    <property type="evidence" value="ECO:0007669"/>
    <property type="project" value="TreeGrafter"/>
</dbReference>
<evidence type="ECO:0000313" key="5">
    <source>
        <dbReference type="EMBL" id="KAJ7330771.1"/>
    </source>
</evidence>
<dbReference type="PROSITE" id="PS50297">
    <property type="entry name" value="ANK_REP_REGION"/>
    <property type="match status" value="3"/>
</dbReference>
<dbReference type="GO" id="GO:0071356">
    <property type="term" value="P:cellular response to tumor necrosis factor"/>
    <property type="evidence" value="ECO:0007669"/>
    <property type="project" value="TreeGrafter"/>
</dbReference>
<dbReference type="Gene3D" id="1.25.40.20">
    <property type="entry name" value="Ankyrin repeat-containing domain"/>
    <property type="match status" value="1"/>
</dbReference>
<feature type="compositionally biased region" description="Polar residues" evidence="4">
    <location>
        <begin position="18"/>
        <end position="30"/>
    </location>
</feature>
<feature type="repeat" description="ANK" evidence="3">
    <location>
        <begin position="315"/>
        <end position="347"/>
    </location>
</feature>
<dbReference type="EMBL" id="MU827791">
    <property type="protein sequence ID" value="KAJ7330771.1"/>
    <property type="molecule type" value="Genomic_DNA"/>
</dbReference>
<dbReference type="SMART" id="SM00248">
    <property type="entry name" value="ANK"/>
    <property type="match status" value="6"/>
</dbReference>
<evidence type="ECO:0000256" key="3">
    <source>
        <dbReference type="PROSITE-ProRule" id="PRU00023"/>
    </source>
</evidence>
<gene>
    <name evidence="5" type="ORF">OS493_021701</name>
</gene>
<dbReference type="InterPro" id="IPR002110">
    <property type="entry name" value="Ankyrin_rpt"/>
</dbReference>
<dbReference type="AlphaFoldDB" id="A0A9X0CDU0"/>
<name>A0A9X0CDU0_9CNID</name>
<dbReference type="GO" id="GO:0051059">
    <property type="term" value="F:NF-kappaB binding"/>
    <property type="evidence" value="ECO:0007669"/>
    <property type="project" value="TreeGrafter"/>
</dbReference>
<dbReference type="SUPFAM" id="SSF48403">
    <property type="entry name" value="Ankyrin repeat"/>
    <property type="match status" value="1"/>
</dbReference>
<comment type="caution">
    <text evidence="5">The sequence shown here is derived from an EMBL/GenBank/DDBJ whole genome shotgun (WGS) entry which is preliminary data.</text>
</comment>
<dbReference type="PRINTS" id="PR01415">
    <property type="entry name" value="ANKYRIN"/>
</dbReference>
<keyword evidence="1" id="KW-0677">Repeat</keyword>
<dbReference type="PANTHER" id="PTHR46680:SF3">
    <property type="entry name" value="NF-KAPPA-B INHIBITOR CACTUS"/>
    <property type="match status" value="1"/>
</dbReference>
<dbReference type="Proteomes" id="UP001163046">
    <property type="component" value="Unassembled WGS sequence"/>
</dbReference>
<dbReference type="PANTHER" id="PTHR46680">
    <property type="entry name" value="NF-KAPPA-B INHIBITOR ALPHA"/>
    <property type="match status" value="1"/>
</dbReference>
<dbReference type="InterPro" id="IPR051070">
    <property type="entry name" value="NF-kappa-B_inhibitor"/>
</dbReference>
<dbReference type="InterPro" id="IPR036770">
    <property type="entry name" value="Ankyrin_rpt-contain_sf"/>
</dbReference>
<proteinExistence type="predicted"/>
<feature type="repeat" description="ANK" evidence="3">
    <location>
        <begin position="200"/>
        <end position="232"/>
    </location>
</feature>
<feature type="compositionally biased region" description="Basic and acidic residues" evidence="4">
    <location>
        <begin position="53"/>
        <end position="73"/>
    </location>
</feature>
<reference evidence="5" key="1">
    <citation type="submission" date="2023-01" db="EMBL/GenBank/DDBJ databases">
        <title>Genome assembly of the deep-sea coral Lophelia pertusa.</title>
        <authorList>
            <person name="Herrera S."/>
            <person name="Cordes E."/>
        </authorList>
    </citation>
    <scope>NUCLEOTIDE SEQUENCE</scope>
    <source>
        <strain evidence="5">USNM1676648</strain>
        <tissue evidence="5">Polyp</tissue>
    </source>
</reference>
<sequence length="369" mass="41207">MDSATGQRKLTPRGGMPSSISRQKLSSFTQREGKLAVAPSDQCDSGFCDDEELRSRSMECDDKEIRSVEERTENLTIDDPNTDTRHPSLESNTEGLSRNEELYLNYAQRNDVRYLLAQEHIRSLLFHQDEDGDTALHLSIINMKPMETDAIISIAPCRECLDINNYLKQTALHLSTITRQPAAIRRLLEAGATPDIPDRNGRTALHLACEQGDLDCVKEIVRPLNDKRWNDEMKERIYNMLHERDYNGFTALHRAVFVNSIQVVNYLVSIGANVNMQDGKSGRSALHHAVEAGNLAMINCLLYDCKADADAMTFDEVTPLHVAAGRGMESVVALLLAAGADPRLTNYEGESPKDVATSHQICEMVKFNS</sequence>
<organism evidence="5 6">
    <name type="scientific">Desmophyllum pertusum</name>
    <dbReference type="NCBI Taxonomy" id="174260"/>
    <lineage>
        <taxon>Eukaryota</taxon>
        <taxon>Metazoa</taxon>
        <taxon>Cnidaria</taxon>
        <taxon>Anthozoa</taxon>
        <taxon>Hexacorallia</taxon>
        <taxon>Scleractinia</taxon>
        <taxon>Caryophylliina</taxon>
        <taxon>Caryophylliidae</taxon>
        <taxon>Desmophyllum</taxon>
    </lineage>
</organism>
<evidence type="ECO:0000256" key="1">
    <source>
        <dbReference type="ARBA" id="ARBA00022737"/>
    </source>
</evidence>
<protein>
    <submittedName>
        <fullName evidence="5">Uncharacterized protein</fullName>
    </submittedName>
</protein>
<evidence type="ECO:0000256" key="4">
    <source>
        <dbReference type="SAM" id="MobiDB-lite"/>
    </source>
</evidence>
<dbReference type="Pfam" id="PF12796">
    <property type="entry name" value="Ank_2"/>
    <property type="match status" value="2"/>
</dbReference>
<keyword evidence="6" id="KW-1185">Reference proteome</keyword>